<dbReference type="GO" id="GO:0005886">
    <property type="term" value="C:plasma membrane"/>
    <property type="evidence" value="ECO:0007669"/>
    <property type="project" value="UniProtKB-SubCell"/>
</dbReference>
<dbReference type="PANTHER" id="PTHR43394">
    <property type="entry name" value="ATP-DEPENDENT PERMEASE MDL1, MITOCHONDRIAL"/>
    <property type="match status" value="1"/>
</dbReference>
<organism evidence="12 13">
    <name type="scientific">Pseudoflavonifractor capillosus</name>
    <dbReference type="NCBI Taxonomy" id="106588"/>
    <lineage>
        <taxon>Bacteria</taxon>
        <taxon>Bacillati</taxon>
        <taxon>Bacillota</taxon>
        <taxon>Clostridia</taxon>
        <taxon>Eubacteriales</taxon>
        <taxon>Oscillospiraceae</taxon>
        <taxon>Pseudoflavonifractor</taxon>
    </lineage>
</organism>
<dbReference type="Proteomes" id="UP000760668">
    <property type="component" value="Unassembled WGS sequence"/>
</dbReference>
<evidence type="ECO:0000256" key="8">
    <source>
        <dbReference type="ARBA" id="ARBA00023136"/>
    </source>
</evidence>
<dbReference type="RefSeq" id="WP_295368758.1">
    <property type="nucleotide sequence ID" value="NZ_DYUC01000023.1"/>
</dbReference>
<evidence type="ECO:0000256" key="5">
    <source>
        <dbReference type="ARBA" id="ARBA00022741"/>
    </source>
</evidence>
<dbReference type="PROSITE" id="PS50929">
    <property type="entry name" value="ABC_TM1F"/>
    <property type="match status" value="1"/>
</dbReference>
<evidence type="ECO:0000256" key="2">
    <source>
        <dbReference type="ARBA" id="ARBA00022448"/>
    </source>
</evidence>
<dbReference type="AlphaFoldDB" id="A0A921MKP3"/>
<evidence type="ECO:0000256" key="7">
    <source>
        <dbReference type="ARBA" id="ARBA00022989"/>
    </source>
</evidence>
<dbReference type="Gene3D" id="1.20.1560.10">
    <property type="entry name" value="ABC transporter type 1, transmembrane domain"/>
    <property type="match status" value="1"/>
</dbReference>
<dbReference type="FunFam" id="3.40.50.300:FF:000221">
    <property type="entry name" value="Multidrug ABC transporter ATP-binding protein"/>
    <property type="match status" value="1"/>
</dbReference>
<evidence type="ECO:0000259" key="11">
    <source>
        <dbReference type="PROSITE" id="PS50929"/>
    </source>
</evidence>
<comment type="subcellular location">
    <subcellularLocation>
        <location evidence="1">Cell membrane</location>
        <topology evidence="1">Multi-pass membrane protein</topology>
    </subcellularLocation>
</comment>
<keyword evidence="5" id="KW-0547">Nucleotide-binding</keyword>
<comment type="caution">
    <text evidence="12">The sequence shown here is derived from an EMBL/GenBank/DDBJ whole genome shotgun (WGS) entry which is preliminary data.</text>
</comment>
<sequence>MKDKKGRIVLSSKRQGRRGYLRIFASYYRPHWKLFALDMVCALFICIVDLAFPYFSRLAMKDLLPEKLFGTFFAVMAVLAAAYVLKGVFYYIVTYWGHLLGVRMEADIRRDLFAHMQDLSFSFYDKNRTGQLMSRVTGDLFEITELAHHGPEDLFISTVTLVGAFCIMLTIRWELALIVFAVVPLFALFTIFQRKRMMRCSTEVKQRLAGINGEVESSISGMRTAKAFANEAAESAKFAAANDQFRNAKRGYYKAMATYQSGLELAMGMMSVLVIAFGGMLIMQGKMDLADLTAFSLYVTTFITPIRKLSAFVEQFMQGMAGFKRFVELMEVEPEIQDAPNAADLTGVKGDILVDDVTFRYESSPEPVLSHVTLHVRPGETVAVVGPSGGGKSTLCQLIPRFYDVTEGRILVDGHDVRTLKQRSLRENIGIVQQDVFLFAGTIYDNIRYGRPDATDAEIVAAARLAEIYDDIMDMPDGFQTQVGERGVMLSGGQKQRVSIARIFLKNPPILILDEATSALDSVTEDHIQSAFDALAEGRTTLIIAHRLSTIRSASRIIVIDGAGIQEEGTHEELLAAGGEYARLWNAQKGGRDG</sequence>
<dbReference type="GO" id="GO:0015421">
    <property type="term" value="F:ABC-type oligopeptide transporter activity"/>
    <property type="evidence" value="ECO:0007669"/>
    <property type="project" value="TreeGrafter"/>
</dbReference>
<feature type="transmembrane region" description="Helical" evidence="9">
    <location>
        <begin position="263"/>
        <end position="283"/>
    </location>
</feature>
<dbReference type="InterPro" id="IPR003439">
    <property type="entry name" value="ABC_transporter-like_ATP-bd"/>
</dbReference>
<dbReference type="SMART" id="SM00382">
    <property type="entry name" value="AAA"/>
    <property type="match status" value="1"/>
</dbReference>
<dbReference type="InterPro" id="IPR017871">
    <property type="entry name" value="ABC_transporter-like_CS"/>
</dbReference>
<feature type="transmembrane region" description="Helical" evidence="9">
    <location>
        <begin position="68"/>
        <end position="93"/>
    </location>
</feature>
<feature type="transmembrane region" description="Helical" evidence="9">
    <location>
        <begin position="161"/>
        <end position="189"/>
    </location>
</feature>
<gene>
    <name evidence="12" type="ORF">K8V01_03040</name>
</gene>
<dbReference type="CDD" id="cd03251">
    <property type="entry name" value="ABCC_MsbA"/>
    <property type="match status" value="1"/>
</dbReference>
<feature type="transmembrane region" description="Helical" evidence="9">
    <location>
        <begin position="34"/>
        <end position="56"/>
    </location>
</feature>
<dbReference type="Pfam" id="PF00005">
    <property type="entry name" value="ABC_tran"/>
    <property type="match status" value="1"/>
</dbReference>
<dbReference type="PROSITE" id="PS50893">
    <property type="entry name" value="ABC_TRANSPORTER_2"/>
    <property type="match status" value="1"/>
</dbReference>
<dbReference type="CDD" id="cd18549">
    <property type="entry name" value="ABC_6TM_YwjA_like"/>
    <property type="match status" value="1"/>
</dbReference>
<keyword evidence="3" id="KW-1003">Cell membrane</keyword>
<reference evidence="12" key="2">
    <citation type="submission" date="2021-09" db="EMBL/GenBank/DDBJ databases">
        <authorList>
            <person name="Gilroy R."/>
        </authorList>
    </citation>
    <scope>NUCLEOTIDE SEQUENCE</scope>
    <source>
        <strain evidence="12">CHK179-5677</strain>
    </source>
</reference>
<keyword evidence="7 9" id="KW-1133">Transmembrane helix</keyword>
<dbReference type="Gene3D" id="3.40.50.300">
    <property type="entry name" value="P-loop containing nucleotide triphosphate hydrolases"/>
    <property type="match status" value="1"/>
</dbReference>
<dbReference type="GO" id="GO:0005524">
    <property type="term" value="F:ATP binding"/>
    <property type="evidence" value="ECO:0007669"/>
    <property type="project" value="UniProtKB-KW"/>
</dbReference>
<keyword evidence="6 12" id="KW-0067">ATP-binding</keyword>
<keyword evidence="4 9" id="KW-0812">Transmembrane</keyword>
<evidence type="ECO:0000256" key="1">
    <source>
        <dbReference type="ARBA" id="ARBA00004651"/>
    </source>
</evidence>
<dbReference type="SUPFAM" id="SSF52540">
    <property type="entry name" value="P-loop containing nucleoside triphosphate hydrolases"/>
    <property type="match status" value="1"/>
</dbReference>
<feature type="domain" description="ABC transmembrane type-1" evidence="11">
    <location>
        <begin position="36"/>
        <end position="318"/>
    </location>
</feature>
<dbReference type="PANTHER" id="PTHR43394:SF1">
    <property type="entry name" value="ATP-BINDING CASSETTE SUB-FAMILY B MEMBER 10, MITOCHONDRIAL"/>
    <property type="match status" value="1"/>
</dbReference>
<dbReference type="InterPro" id="IPR036640">
    <property type="entry name" value="ABC1_TM_sf"/>
</dbReference>
<keyword evidence="2" id="KW-0813">Transport</keyword>
<dbReference type="Pfam" id="PF00664">
    <property type="entry name" value="ABC_membrane"/>
    <property type="match status" value="1"/>
</dbReference>
<evidence type="ECO:0000313" key="13">
    <source>
        <dbReference type="Proteomes" id="UP000760668"/>
    </source>
</evidence>
<evidence type="ECO:0000259" key="10">
    <source>
        <dbReference type="PROSITE" id="PS50893"/>
    </source>
</evidence>
<accession>A0A921MKP3</accession>
<evidence type="ECO:0000256" key="3">
    <source>
        <dbReference type="ARBA" id="ARBA00022475"/>
    </source>
</evidence>
<dbReference type="SUPFAM" id="SSF90123">
    <property type="entry name" value="ABC transporter transmembrane region"/>
    <property type="match status" value="1"/>
</dbReference>
<protein>
    <submittedName>
        <fullName evidence="12">ABC transporter ATP-binding protein/permease</fullName>
    </submittedName>
</protein>
<evidence type="ECO:0000256" key="6">
    <source>
        <dbReference type="ARBA" id="ARBA00022840"/>
    </source>
</evidence>
<dbReference type="PROSITE" id="PS00211">
    <property type="entry name" value="ABC_TRANSPORTER_1"/>
    <property type="match status" value="1"/>
</dbReference>
<proteinExistence type="predicted"/>
<reference evidence="12" key="1">
    <citation type="journal article" date="2021" name="PeerJ">
        <title>Extensive microbial diversity within the chicken gut microbiome revealed by metagenomics and culture.</title>
        <authorList>
            <person name="Gilroy R."/>
            <person name="Ravi A."/>
            <person name="Getino M."/>
            <person name="Pursley I."/>
            <person name="Horton D.L."/>
            <person name="Alikhan N.F."/>
            <person name="Baker D."/>
            <person name="Gharbi K."/>
            <person name="Hall N."/>
            <person name="Watson M."/>
            <person name="Adriaenssens E.M."/>
            <person name="Foster-Nyarko E."/>
            <person name="Jarju S."/>
            <person name="Secka A."/>
            <person name="Antonio M."/>
            <person name="Oren A."/>
            <person name="Chaudhuri R.R."/>
            <person name="La Ragione R."/>
            <person name="Hildebrand F."/>
            <person name="Pallen M.J."/>
        </authorList>
    </citation>
    <scope>NUCLEOTIDE SEQUENCE</scope>
    <source>
        <strain evidence="12">CHK179-5677</strain>
    </source>
</reference>
<keyword evidence="8 9" id="KW-0472">Membrane</keyword>
<dbReference type="EMBL" id="DYUC01000023">
    <property type="protein sequence ID" value="HJG85997.1"/>
    <property type="molecule type" value="Genomic_DNA"/>
</dbReference>
<dbReference type="GO" id="GO:0016887">
    <property type="term" value="F:ATP hydrolysis activity"/>
    <property type="evidence" value="ECO:0007669"/>
    <property type="project" value="InterPro"/>
</dbReference>
<name>A0A921MKP3_9FIRM</name>
<dbReference type="InterPro" id="IPR011527">
    <property type="entry name" value="ABC1_TM_dom"/>
</dbReference>
<dbReference type="InterPro" id="IPR003593">
    <property type="entry name" value="AAA+_ATPase"/>
</dbReference>
<evidence type="ECO:0000256" key="9">
    <source>
        <dbReference type="SAM" id="Phobius"/>
    </source>
</evidence>
<evidence type="ECO:0000313" key="12">
    <source>
        <dbReference type="EMBL" id="HJG85997.1"/>
    </source>
</evidence>
<evidence type="ECO:0000256" key="4">
    <source>
        <dbReference type="ARBA" id="ARBA00022692"/>
    </source>
</evidence>
<feature type="domain" description="ABC transporter" evidence="10">
    <location>
        <begin position="352"/>
        <end position="587"/>
    </location>
</feature>
<dbReference type="InterPro" id="IPR039421">
    <property type="entry name" value="Type_1_exporter"/>
</dbReference>
<dbReference type="InterPro" id="IPR027417">
    <property type="entry name" value="P-loop_NTPase"/>
</dbReference>